<comment type="caution">
    <text evidence="2">The sequence shown here is derived from an EMBL/GenBank/DDBJ whole genome shotgun (WGS) entry which is preliminary data.</text>
</comment>
<keyword evidence="1" id="KW-0812">Transmembrane</keyword>
<evidence type="ECO:0000313" key="3">
    <source>
        <dbReference type="Proteomes" id="UP001230289"/>
    </source>
</evidence>
<reference evidence="2 3" key="1">
    <citation type="submission" date="2023-08" db="EMBL/GenBank/DDBJ databases">
        <title>Microbacterium sp. nov., isolated from a waste landfill.</title>
        <authorList>
            <person name="Wen W."/>
        </authorList>
    </citation>
    <scope>NUCLEOTIDE SEQUENCE [LARGE SCALE GENOMIC DNA]</scope>
    <source>
        <strain evidence="2 3">ASV81</strain>
    </source>
</reference>
<gene>
    <name evidence="2" type="ORF">RBR11_13170</name>
</gene>
<proteinExistence type="predicted"/>
<evidence type="ECO:0000256" key="1">
    <source>
        <dbReference type="SAM" id="Phobius"/>
    </source>
</evidence>
<dbReference type="EMBL" id="JAVFCB010000007">
    <property type="protein sequence ID" value="MDQ4214866.1"/>
    <property type="molecule type" value="Genomic_DNA"/>
</dbReference>
<keyword evidence="1" id="KW-0472">Membrane</keyword>
<dbReference type="Proteomes" id="UP001230289">
    <property type="component" value="Unassembled WGS sequence"/>
</dbReference>
<feature type="transmembrane region" description="Helical" evidence="1">
    <location>
        <begin position="12"/>
        <end position="33"/>
    </location>
</feature>
<evidence type="ECO:0000313" key="2">
    <source>
        <dbReference type="EMBL" id="MDQ4214866.1"/>
    </source>
</evidence>
<dbReference type="RefSeq" id="WP_308489805.1">
    <property type="nucleotide sequence ID" value="NZ_JAVFCB010000007.1"/>
</dbReference>
<keyword evidence="1" id="KW-1133">Transmembrane helix</keyword>
<keyword evidence="3" id="KW-1185">Reference proteome</keyword>
<name>A0ABU0XID8_9MICO</name>
<sequence length="80" mass="8754">MNPLIPSDPDLVLAAITLVAMAFTAVAFISLMLTKAMRPLAFLLWVVLVFALPVAGPTAWFAARPRYRAPDRSSRTRPTV</sequence>
<feature type="transmembrane region" description="Helical" evidence="1">
    <location>
        <begin position="40"/>
        <end position="63"/>
    </location>
</feature>
<accession>A0ABU0XID8</accession>
<protein>
    <submittedName>
        <fullName evidence="2">PLDc N-terminal domain-containing protein</fullName>
    </submittedName>
</protein>
<organism evidence="2 3">
    <name type="scientific">Microbacterium capsulatum</name>
    <dbReference type="NCBI Taxonomy" id="3041921"/>
    <lineage>
        <taxon>Bacteria</taxon>
        <taxon>Bacillati</taxon>
        <taxon>Actinomycetota</taxon>
        <taxon>Actinomycetes</taxon>
        <taxon>Micrococcales</taxon>
        <taxon>Microbacteriaceae</taxon>
        <taxon>Microbacterium</taxon>
    </lineage>
</organism>